<keyword evidence="3" id="KW-1185">Reference proteome</keyword>
<organism evidence="2 3">
    <name type="scientific">Arthrobotrys conoides</name>
    <dbReference type="NCBI Taxonomy" id="74498"/>
    <lineage>
        <taxon>Eukaryota</taxon>
        <taxon>Fungi</taxon>
        <taxon>Dikarya</taxon>
        <taxon>Ascomycota</taxon>
        <taxon>Pezizomycotina</taxon>
        <taxon>Orbiliomycetes</taxon>
        <taxon>Orbiliales</taxon>
        <taxon>Orbiliaceae</taxon>
        <taxon>Arthrobotrys</taxon>
    </lineage>
</organism>
<comment type="caution">
    <text evidence="2">The sequence shown here is derived from an EMBL/GenBank/DDBJ whole genome shotgun (WGS) entry which is preliminary data.</text>
</comment>
<feature type="compositionally biased region" description="Pro residues" evidence="1">
    <location>
        <begin position="219"/>
        <end position="229"/>
    </location>
</feature>
<feature type="compositionally biased region" description="Polar residues" evidence="1">
    <location>
        <begin position="1"/>
        <end position="28"/>
    </location>
</feature>
<feature type="compositionally biased region" description="Pro residues" evidence="1">
    <location>
        <begin position="40"/>
        <end position="52"/>
    </location>
</feature>
<sequence>MDNSQESPESSEQFNSSMTSEMKDSQTPARMDRKSEEPQSTPPMAPEDYSEPPPRHPQTEGETSTPKFTDATPAGSEYSVDAEALPRGLSFREKLKRAQKAQPTKEVKRKTAKSPSTSAPKSPASTIPSPVNSEYSVDDQTVPQGLSLKDRLQWAKANPSNAERKKRKRSSSPVAPRSPPPQPSPDPRWYQQAQEEALRERLSSTERKKRKRSSSPVAPRSPPPQPSPDPRWYQQAQEEALHERPSSTESPAWLSFSEAMYAPLKANRNTGTDSGRTTPHMLRIPPEQPPYVQSEDEETPGKVTQSLSPQWTRHESPNEGPVSPIPFTIWVDTPTPPSQKRKRELIEDSVEDEEEKPSLESLLAEEVEVPRPLGHGLPVIIQTEDSSSPPRKKIRGITPTLSDCPSPPTPIFCPSPVEEKAEEGKEEKKAKHDEGVNPAIVPSDAQRSSAIVPHPCRPRTYGEIRSRRSVIAQSSSRSEAPESTGSVSGKPAIVLSDTRPQQEEVLGENVAKKVRATPPPVIVDSPSSSLGPSRGRSACPTPRRLPFYKRHPLDLSPYITVDRNTDEAVRRKRLGTFFGKRLLRAIAQEGGELEGVSKSSSTEGERKPSSILKLFEIPELFARISNKLSEKDCLNLTSTCKTLQKKKEQVWDINAHMAHFLQKPTEFRSLMATYGAVVSGSDALQFLSRERFENSDLDVYVEVGGLRGFKEHLEEVEGYTWKPYEWQCGDIEEAIVDRIFDTKDFQKLEQGGRLSEESESGYLARYEMKTLEGVFLFQKGTAEDQSLRQVQLIVTQGPPMYAILSDFYATHLFNVYDYKCAYSLFPQGTFLGRRGYKTQARTAKVVRCCGKYAQRGYDILDYTDWSRKSTEEGRFGDVVLEVKDDREIQRSRRVGDRFSWCLNLDTTGVDVPEHPPSSLLEYATFGMGFNDKRRNVYGEVREVVTPYMKVQCAPVKSEFLGGDLVVDTLGGEWEEFLSETLQMVMRRGTQVGYRADIPLWYSMFQARREEADGLRKEVKEVKGVLRRVKEKLRSVLWGWGL</sequence>
<feature type="region of interest" description="Disordered" evidence="1">
    <location>
        <begin position="380"/>
        <end position="503"/>
    </location>
</feature>
<feature type="compositionally biased region" description="Pro residues" evidence="1">
    <location>
        <begin position="176"/>
        <end position="186"/>
    </location>
</feature>
<accession>A0AAN8P6Q0</accession>
<dbReference type="Proteomes" id="UP001307849">
    <property type="component" value="Unassembled WGS sequence"/>
</dbReference>
<evidence type="ECO:0000313" key="2">
    <source>
        <dbReference type="EMBL" id="KAK6502404.1"/>
    </source>
</evidence>
<protein>
    <submittedName>
        <fullName evidence="2">Uncharacterized protein</fullName>
    </submittedName>
</protein>
<reference evidence="2 3" key="1">
    <citation type="submission" date="2019-10" db="EMBL/GenBank/DDBJ databases">
        <authorList>
            <person name="Palmer J.M."/>
        </authorList>
    </citation>
    <scope>NUCLEOTIDE SEQUENCE [LARGE SCALE GENOMIC DNA]</scope>
    <source>
        <strain evidence="2 3">TWF506</strain>
    </source>
</reference>
<feature type="compositionally biased region" description="Basic and acidic residues" evidence="1">
    <location>
        <begin position="196"/>
        <end position="206"/>
    </location>
</feature>
<dbReference type="AlphaFoldDB" id="A0AAN8P6Q0"/>
<feature type="compositionally biased region" description="Polar residues" evidence="1">
    <location>
        <begin position="471"/>
        <end position="487"/>
    </location>
</feature>
<evidence type="ECO:0000313" key="3">
    <source>
        <dbReference type="Proteomes" id="UP001307849"/>
    </source>
</evidence>
<feature type="compositionally biased region" description="Polar residues" evidence="1">
    <location>
        <begin position="302"/>
        <end position="311"/>
    </location>
</feature>
<feature type="region of interest" description="Disordered" evidence="1">
    <location>
        <begin position="1"/>
        <end position="359"/>
    </location>
</feature>
<feature type="compositionally biased region" description="Polar residues" evidence="1">
    <location>
        <begin position="131"/>
        <end position="144"/>
    </location>
</feature>
<name>A0AAN8P6Q0_9PEZI</name>
<feature type="compositionally biased region" description="Low complexity" evidence="1">
    <location>
        <begin position="522"/>
        <end position="537"/>
    </location>
</feature>
<evidence type="ECO:0000256" key="1">
    <source>
        <dbReference type="SAM" id="MobiDB-lite"/>
    </source>
</evidence>
<feature type="region of interest" description="Disordered" evidence="1">
    <location>
        <begin position="516"/>
        <end position="545"/>
    </location>
</feature>
<feature type="compositionally biased region" description="Basic and acidic residues" evidence="1">
    <location>
        <begin position="417"/>
        <end position="435"/>
    </location>
</feature>
<gene>
    <name evidence="2" type="ORF">TWF506_002985</name>
</gene>
<feature type="compositionally biased region" description="Low complexity" evidence="1">
    <location>
        <begin position="113"/>
        <end position="130"/>
    </location>
</feature>
<dbReference type="EMBL" id="JAVHJM010000011">
    <property type="protein sequence ID" value="KAK6502404.1"/>
    <property type="molecule type" value="Genomic_DNA"/>
</dbReference>
<feature type="compositionally biased region" description="Polar residues" evidence="1">
    <location>
        <begin position="267"/>
        <end position="277"/>
    </location>
</feature>
<proteinExistence type="predicted"/>